<dbReference type="SUPFAM" id="SSF56672">
    <property type="entry name" value="DNA/RNA polymerases"/>
    <property type="match status" value="1"/>
</dbReference>
<dbReference type="InterPro" id="IPR043502">
    <property type="entry name" value="DNA/RNA_pol_sf"/>
</dbReference>
<organism evidence="3 4">
    <name type="scientific">Hibiscus syriacus</name>
    <name type="common">Rose of Sharon</name>
    <dbReference type="NCBI Taxonomy" id="106335"/>
    <lineage>
        <taxon>Eukaryota</taxon>
        <taxon>Viridiplantae</taxon>
        <taxon>Streptophyta</taxon>
        <taxon>Embryophyta</taxon>
        <taxon>Tracheophyta</taxon>
        <taxon>Spermatophyta</taxon>
        <taxon>Magnoliopsida</taxon>
        <taxon>eudicotyledons</taxon>
        <taxon>Gunneridae</taxon>
        <taxon>Pentapetalae</taxon>
        <taxon>rosids</taxon>
        <taxon>malvids</taxon>
        <taxon>Malvales</taxon>
        <taxon>Malvaceae</taxon>
        <taxon>Malvoideae</taxon>
        <taxon>Hibiscus</taxon>
    </lineage>
</organism>
<accession>A0A6A2Z7I2</accession>
<dbReference type="GO" id="GO:0004672">
    <property type="term" value="F:protein kinase activity"/>
    <property type="evidence" value="ECO:0007669"/>
    <property type="project" value="InterPro"/>
</dbReference>
<keyword evidence="4" id="KW-1185">Reference proteome</keyword>
<sequence>MSTTSSPIPEITSNQKKISGSTAQSEGNLVMKEPEGTEHEEDDCDIWSPSRVKNADNYITFYEQDPYFTQAEIQGRHGRIFSHIRRVVEEEICALEKNATWTVTNLPQGKKVVGCQWIFSVKYNFDGSIQRYKARLAARGFTQTYGIDFKETFAPVAKLNNVRVLLSLAVNCDWKLHQLDVKNDFHNGKLEEEVYMKLPSGFKSVEGNNKVCKLNKSSPSPITLFIKVTSTNKKPILIVYVDDIILTGDDEEDICNLKKLLNEEFETKNLGKLRSDITFPVNVIRQHMTNLTEEHMAAANRILKYLKKTPGHGLMFKKTQDKTVKIFTYSSWAGDLTERRSTSGYCTFVWGNLTTWRRIWLHKLLKELGTNQEDHFEVSCDNQSAIQIAKNLVQHDRTNHVEIDRHFIADQVNKKTVTLSYIPSEEQVADILIAAVATEIDGYSTLDSPIDLVLSPPKDQVNNQDVGQLEDEDYVPTRHISSSRWASGGSSPSDEGESLEDEKMPKTSKKLPLSESVHGRSQNKSTTPELGELNREGSEELKPDHLNLMNELVILGLEVGMITQGCRSVDEFERLNKIDEGTYGVVYRARDKKTGEIVALKKLLEGVKYLNDNWVLHRDLKTSNLLLNNQGHQTFGARQYSTAIDMWSLKVVFLIMFVLSLNKNGKLNEFGEFRSSVWSWWCIRDCHKTSYRGDEFQLLLTLLALYIGGKVAFGGILRVEDGSVVGFFQEAAGPSRHILIDLKAIKKGLSYFASIQQRFKEHLIVESNSKLAVDWVKNNDAVPITLGTPNETIWPGFSKLPGVKVNFVKHQYNLLRKKFPATSFTGTHVLSDAGFDLLNTLLTYDPDKRITAEDALNHEWFREVPLPKNKAFMPTFPAQHAQDRRMRKMLKSPDPLHEQRKEWQQGDGVEWGGHSLPFIDEEMDSNHYTSKCQPGLFLNLMGLLFPTVLEIVKECFHDLK</sequence>
<feature type="region of interest" description="Disordered" evidence="1">
    <location>
        <begin position="1"/>
        <end position="44"/>
    </location>
</feature>
<feature type="compositionally biased region" description="Polar residues" evidence="1">
    <location>
        <begin position="14"/>
        <end position="27"/>
    </location>
</feature>
<evidence type="ECO:0000313" key="4">
    <source>
        <dbReference type="Proteomes" id="UP000436088"/>
    </source>
</evidence>
<evidence type="ECO:0000313" key="3">
    <source>
        <dbReference type="EMBL" id="KAE8687390.1"/>
    </source>
</evidence>
<dbReference type="PROSITE" id="PS00108">
    <property type="entry name" value="PROTEIN_KINASE_ST"/>
    <property type="match status" value="1"/>
</dbReference>
<dbReference type="Gene3D" id="1.10.510.10">
    <property type="entry name" value="Transferase(Phosphotransferase) domain 1"/>
    <property type="match status" value="3"/>
</dbReference>
<dbReference type="InterPro" id="IPR013103">
    <property type="entry name" value="RVT_2"/>
</dbReference>
<dbReference type="GO" id="GO:0005524">
    <property type="term" value="F:ATP binding"/>
    <property type="evidence" value="ECO:0007669"/>
    <property type="project" value="InterPro"/>
</dbReference>
<dbReference type="CDD" id="cd09272">
    <property type="entry name" value="RNase_HI_RT_Ty1"/>
    <property type="match status" value="1"/>
</dbReference>
<dbReference type="Proteomes" id="UP000436088">
    <property type="component" value="Unassembled WGS sequence"/>
</dbReference>
<feature type="compositionally biased region" description="Polar residues" evidence="1">
    <location>
        <begin position="519"/>
        <end position="528"/>
    </location>
</feature>
<dbReference type="PANTHER" id="PTHR11439:SF467">
    <property type="entry name" value="INTEGRASE CATALYTIC DOMAIN-CONTAINING PROTEIN"/>
    <property type="match status" value="1"/>
</dbReference>
<feature type="compositionally biased region" description="Low complexity" evidence="1">
    <location>
        <begin position="482"/>
        <end position="493"/>
    </location>
</feature>
<feature type="compositionally biased region" description="Low complexity" evidence="1">
    <location>
        <begin position="1"/>
        <end position="13"/>
    </location>
</feature>
<dbReference type="SUPFAM" id="SSF56112">
    <property type="entry name" value="Protein kinase-like (PK-like)"/>
    <property type="match status" value="1"/>
</dbReference>
<dbReference type="InterPro" id="IPR000719">
    <property type="entry name" value="Prot_kinase_dom"/>
</dbReference>
<feature type="domain" description="Protein kinase" evidence="2">
    <location>
        <begin position="479"/>
        <end position="861"/>
    </location>
</feature>
<dbReference type="InterPro" id="IPR008271">
    <property type="entry name" value="Ser/Thr_kinase_AS"/>
</dbReference>
<name>A0A6A2Z7I2_HIBSY</name>
<dbReference type="SMART" id="SM00220">
    <property type="entry name" value="S_TKc"/>
    <property type="match status" value="1"/>
</dbReference>
<reference evidence="3" key="1">
    <citation type="submission" date="2019-09" db="EMBL/GenBank/DDBJ databases">
        <title>Draft genome information of white flower Hibiscus syriacus.</title>
        <authorList>
            <person name="Kim Y.-M."/>
        </authorList>
    </citation>
    <scope>NUCLEOTIDE SEQUENCE [LARGE SCALE GENOMIC DNA]</scope>
    <source>
        <strain evidence="3">YM2019G1</strain>
    </source>
</reference>
<comment type="caution">
    <text evidence="3">The sequence shown here is derived from an EMBL/GenBank/DDBJ whole genome shotgun (WGS) entry which is preliminary data.</text>
</comment>
<proteinExistence type="predicted"/>
<dbReference type="PANTHER" id="PTHR11439">
    <property type="entry name" value="GAG-POL-RELATED RETROTRANSPOSON"/>
    <property type="match status" value="1"/>
</dbReference>
<dbReference type="EMBL" id="VEPZ02001205">
    <property type="protein sequence ID" value="KAE8687390.1"/>
    <property type="molecule type" value="Genomic_DNA"/>
</dbReference>
<dbReference type="AlphaFoldDB" id="A0A6A2Z7I2"/>
<feature type="region of interest" description="Disordered" evidence="1">
    <location>
        <begin position="455"/>
        <end position="535"/>
    </location>
</feature>
<dbReference type="InterPro" id="IPR011009">
    <property type="entry name" value="Kinase-like_dom_sf"/>
</dbReference>
<protein>
    <recommendedName>
        <fullName evidence="2">Protein kinase domain-containing protein</fullName>
    </recommendedName>
</protein>
<dbReference type="PROSITE" id="PS50011">
    <property type="entry name" value="PROTEIN_KINASE_DOM"/>
    <property type="match status" value="1"/>
</dbReference>
<evidence type="ECO:0000259" key="2">
    <source>
        <dbReference type="PROSITE" id="PS50011"/>
    </source>
</evidence>
<gene>
    <name evidence="3" type="ORF">F3Y22_tig00111022pilonHSYRG00655</name>
</gene>
<evidence type="ECO:0000256" key="1">
    <source>
        <dbReference type="SAM" id="MobiDB-lite"/>
    </source>
</evidence>
<dbReference type="Pfam" id="PF07727">
    <property type="entry name" value="RVT_2"/>
    <property type="match status" value="1"/>
</dbReference>